<reference evidence="5" key="1">
    <citation type="submission" date="2023-10" db="EMBL/GenBank/DDBJ databases">
        <title>Genome assembly of Pristionchus species.</title>
        <authorList>
            <person name="Yoshida K."/>
            <person name="Sommer R.J."/>
        </authorList>
    </citation>
    <scope>NUCLEOTIDE SEQUENCE</scope>
    <source>
        <strain evidence="5">RS0144</strain>
    </source>
</reference>
<evidence type="ECO:0000256" key="2">
    <source>
        <dbReference type="PROSITE-ProRule" id="PRU00176"/>
    </source>
</evidence>
<feature type="compositionally biased region" description="Basic residues" evidence="3">
    <location>
        <begin position="132"/>
        <end position="144"/>
    </location>
</feature>
<dbReference type="GO" id="GO:0003723">
    <property type="term" value="F:RNA binding"/>
    <property type="evidence" value="ECO:0007669"/>
    <property type="project" value="UniProtKB-UniRule"/>
</dbReference>
<name>A0AAV5TC82_9BILA</name>
<evidence type="ECO:0000259" key="4">
    <source>
        <dbReference type="PROSITE" id="PS50102"/>
    </source>
</evidence>
<feature type="compositionally biased region" description="Basic residues" evidence="3">
    <location>
        <begin position="29"/>
        <end position="38"/>
    </location>
</feature>
<dbReference type="SMART" id="SM00360">
    <property type="entry name" value="RRM"/>
    <property type="match status" value="1"/>
</dbReference>
<dbReference type="Proteomes" id="UP001432027">
    <property type="component" value="Unassembled WGS sequence"/>
</dbReference>
<dbReference type="PANTHER" id="PTHR48027">
    <property type="entry name" value="HETEROGENEOUS NUCLEAR RIBONUCLEOPROTEIN 87F-RELATED"/>
    <property type="match status" value="1"/>
</dbReference>
<gene>
    <name evidence="5" type="ORF">PENTCL1PPCAC_12190</name>
</gene>
<feature type="compositionally biased region" description="Basic and acidic residues" evidence="3">
    <location>
        <begin position="120"/>
        <end position="131"/>
    </location>
</feature>
<evidence type="ECO:0000313" key="5">
    <source>
        <dbReference type="EMBL" id="GMS90015.1"/>
    </source>
</evidence>
<organism evidence="5 6">
    <name type="scientific">Pristionchus entomophagus</name>
    <dbReference type="NCBI Taxonomy" id="358040"/>
    <lineage>
        <taxon>Eukaryota</taxon>
        <taxon>Metazoa</taxon>
        <taxon>Ecdysozoa</taxon>
        <taxon>Nematoda</taxon>
        <taxon>Chromadorea</taxon>
        <taxon>Rhabditida</taxon>
        <taxon>Rhabditina</taxon>
        <taxon>Diplogasteromorpha</taxon>
        <taxon>Diplogasteroidea</taxon>
        <taxon>Neodiplogasteridae</taxon>
        <taxon>Pristionchus</taxon>
    </lineage>
</organism>
<evidence type="ECO:0000313" key="6">
    <source>
        <dbReference type="Proteomes" id="UP001432027"/>
    </source>
</evidence>
<feature type="compositionally biased region" description="Basic and acidic residues" evidence="3">
    <location>
        <begin position="39"/>
        <end position="65"/>
    </location>
</feature>
<dbReference type="Pfam" id="PF00076">
    <property type="entry name" value="RRM_1"/>
    <property type="match status" value="1"/>
</dbReference>
<protein>
    <recommendedName>
        <fullName evidence="4">RRM domain-containing protein</fullName>
    </recommendedName>
</protein>
<dbReference type="InterPro" id="IPR012677">
    <property type="entry name" value="Nucleotide-bd_a/b_plait_sf"/>
</dbReference>
<dbReference type="InterPro" id="IPR052462">
    <property type="entry name" value="SLIRP/GR-RBP-like"/>
</dbReference>
<feature type="compositionally biased region" description="Basic and acidic residues" evidence="3">
    <location>
        <begin position="74"/>
        <end position="88"/>
    </location>
</feature>
<dbReference type="InterPro" id="IPR000504">
    <property type="entry name" value="RRM_dom"/>
</dbReference>
<proteinExistence type="predicted"/>
<feature type="region of interest" description="Disordered" evidence="3">
    <location>
        <begin position="1"/>
        <end position="154"/>
    </location>
</feature>
<accession>A0AAV5TC82</accession>
<dbReference type="InterPro" id="IPR035979">
    <property type="entry name" value="RBD_domain_sf"/>
</dbReference>
<feature type="compositionally biased region" description="Gly residues" evidence="3">
    <location>
        <begin position="145"/>
        <end position="154"/>
    </location>
</feature>
<feature type="domain" description="RRM" evidence="4">
    <location>
        <begin position="176"/>
        <end position="254"/>
    </location>
</feature>
<dbReference type="PROSITE" id="PS50102">
    <property type="entry name" value="RRM"/>
    <property type="match status" value="1"/>
</dbReference>
<comment type="caution">
    <text evidence="5">The sequence shown here is derived from an EMBL/GenBank/DDBJ whole genome shotgun (WGS) entry which is preliminary data.</text>
</comment>
<keyword evidence="6" id="KW-1185">Reference proteome</keyword>
<evidence type="ECO:0000256" key="3">
    <source>
        <dbReference type="SAM" id="MobiDB-lite"/>
    </source>
</evidence>
<dbReference type="AlphaFoldDB" id="A0AAV5TC82"/>
<dbReference type="EMBL" id="BTSX01000003">
    <property type="protein sequence ID" value="GMS90015.1"/>
    <property type="molecule type" value="Genomic_DNA"/>
</dbReference>
<keyword evidence="1 2" id="KW-0694">RNA-binding</keyword>
<dbReference type="SUPFAM" id="SSF54928">
    <property type="entry name" value="RNA-binding domain, RBD"/>
    <property type="match status" value="1"/>
</dbReference>
<sequence length="265" mass="30254">MQLSMARRRNDSTTSGCSSEGEGGEGRRPVKTAKRRSRRNDSSPRRSRSTDRPRSYRPVAEEPRGSIRTRSRSPPRDSRRDYDRDASRSRSRSRSRSSTPARYEAHMRSLGIFGRPPPPRHGEWTAHDSRGGFRHHPHLPHHGPRGGAGYRGGGYRPGFVRSRDIYDGRDDPRPSHCLGVFGMPPWMREEDMRGMFEPFGEVSQLNVVMNHHTGECRGYGFVYYKTVDEAKKARVAMQDAKIDGIPIRVDYSLTEKGRPSYKDNL</sequence>
<evidence type="ECO:0000256" key="1">
    <source>
        <dbReference type="ARBA" id="ARBA00022884"/>
    </source>
</evidence>
<dbReference type="Gene3D" id="3.30.70.330">
    <property type="match status" value="1"/>
</dbReference>